<sequence length="188" mass="21506">MEDWQYYFCFTICFLLAQATVPKKISVYGNPKKWHYETAVILWTFLILTGLPWLILLAYCQYSYCWVAPRWKLVAPPEQAVMQVSGPDTTSRPFRVPCKMFVEAVTTTRCPILRIGSGSATTSTLTDGTASTALQAHVEQDTFNGKVLSTKQHYQTITFQQPYKDCSFEELGLTDYLQRRRYAGKVSK</sequence>
<comment type="caution">
    <text evidence="1">The sequence shown here is derived from an EMBL/GenBank/DDBJ whole genome shotgun (WGS) entry which is preliminary data.</text>
</comment>
<gene>
    <name evidence="1" type="ORF">BU25DRAFT_491320</name>
</gene>
<proteinExistence type="predicted"/>
<reference evidence="1" key="1">
    <citation type="journal article" date="2020" name="Stud. Mycol.">
        <title>101 Dothideomycetes genomes: a test case for predicting lifestyles and emergence of pathogens.</title>
        <authorList>
            <person name="Haridas S."/>
            <person name="Albert R."/>
            <person name="Binder M."/>
            <person name="Bloem J."/>
            <person name="Labutti K."/>
            <person name="Salamov A."/>
            <person name="Andreopoulos B."/>
            <person name="Baker S."/>
            <person name="Barry K."/>
            <person name="Bills G."/>
            <person name="Bluhm B."/>
            <person name="Cannon C."/>
            <person name="Castanera R."/>
            <person name="Culley D."/>
            <person name="Daum C."/>
            <person name="Ezra D."/>
            <person name="Gonzalez J."/>
            <person name="Henrissat B."/>
            <person name="Kuo A."/>
            <person name="Liang C."/>
            <person name="Lipzen A."/>
            <person name="Lutzoni F."/>
            <person name="Magnuson J."/>
            <person name="Mondo S."/>
            <person name="Nolan M."/>
            <person name="Ohm R."/>
            <person name="Pangilinan J."/>
            <person name="Park H.-J."/>
            <person name="Ramirez L."/>
            <person name="Alfaro M."/>
            <person name="Sun H."/>
            <person name="Tritt A."/>
            <person name="Yoshinaga Y."/>
            <person name="Zwiers L.-H."/>
            <person name="Turgeon B."/>
            <person name="Goodwin S."/>
            <person name="Spatafora J."/>
            <person name="Crous P."/>
            <person name="Grigoriev I."/>
        </authorList>
    </citation>
    <scope>NUCLEOTIDE SEQUENCE</scope>
    <source>
        <strain evidence="1">CBS 525.71</strain>
    </source>
</reference>
<evidence type="ECO:0000313" key="1">
    <source>
        <dbReference type="EMBL" id="KAF2627723.1"/>
    </source>
</evidence>
<accession>A0ACB6S115</accession>
<dbReference type="EMBL" id="MU006716">
    <property type="protein sequence ID" value="KAF2627723.1"/>
    <property type="molecule type" value="Genomic_DNA"/>
</dbReference>
<protein>
    <submittedName>
        <fullName evidence="1">Uncharacterized protein</fullName>
    </submittedName>
</protein>
<name>A0ACB6S115_9PLEO</name>
<dbReference type="Proteomes" id="UP000799754">
    <property type="component" value="Unassembled WGS sequence"/>
</dbReference>
<keyword evidence="2" id="KW-1185">Reference proteome</keyword>
<evidence type="ECO:0000313" key="2">
    <source>
        <dbReference type="Proteomes" id="UP000799754"/>
    </source>
</evidence>
<organism evidence="1 2">
    <name type="scientific">Macroventuria anomochaeta</name>
    <dbReference type="NCBI Taxonomy" id="301207"/>
    <lineage>
        <taxon>Eukaryota</taxon>
        <taxon>Fungi</taxon>
        <taxon>Dikarya</taxon>
        <taxon>Ascomycota</taxon>
        <taxon>Pezizomycotina</taxon>
        <taxon>Dothideomycetes</taxon>
        <taxon>Pleosporomycetidae</taxon>
        <taxon>Pleosporales</taxon>
        <taxon>Pleosporineae</taxon>
        <taxon>Didymellaceae</taxon>
        <taxon>Macroventuria</taxon>
    </lineage>
</organism>